<dbReference type="RefSeq" id="WP_068733200.1">
    <property type="nucleotide sequence ID" value="NZ_LVYV01000012.1"/>
</dbReference>
<comment type="caution">
    <text evidence="1">The sequence shown here is derived from an EMBL/GenBank/DDBJ whole genome shotgun (WGS) entry which is preliminary data.</text>
</comment>
<reference evidence="1 2" key="1">
    <citation type="submission" date="2016-03" db="EMBL/GenBank/DDBJ databases">
        <title>Microsymbionts genomes from the relict species Vavilovia formosa (Stev.) Fed.</title>
        <authorList>
            <person name="Kopat V."/>
            <person name="Chirak E."/>
            <person name="Kimeklis A."/>
            <person name="Andronov E."/>
        </authorList>
    </citation>
    <scope>NUCLEOTIDE SEQUENCE [LARGE SCALE GENOMIC DNA]</scope>
    <source>
        <strain evidence="1 2">Vaf07</strain>
    </source>
</reference>
<dbReference type="Proteomes" id="UP000076574">
    <property type="component" value="Unassembled WGS sequence"/>
</dbReference>
<name>A0A165RUA0_9BRAD</name>
<dbReference type="STRING" id="943830.A4A58_06955"/>
<proteinExistence type="predicted"/>
<gene>
    <name evidence="1" type="ORF">A4A58_06955</name>
</gene>
<keyword evidence="2" id="KW-1185">Reference proteome</keyword>
<dbReference type="AlphaFoldDB" id="A0A165RUA0"/>
<sequence length="64" mass="6998">MQDATDNGYLPPFVVGKTAADEKELYGAMKNIGVMSRRKDGRLDMPDLFRVAAKLLKKGGTTPL</sequence>
<evidence type="ECO:0000313" key="2">
    <source>
        <dbReference type="Proteomes" id="UP000076574"/>
    </source>
</evidence>
<protein>
    <submittedName>
        <fullName evidence="1">Uncharacterized protein</fullName>
    </submittedName>
</protein>
<dbReference type="EMBL" id="LVYV01000012">
    <property type="protein sequence ID" value="KZD23125.1"/>
    <property type="molecule type" value="Genomic_DNA"/>
</dbReference>
<dbReference type="OrthoDB" id="8444549at2"/>
<organism evidence="1 2">
    <name type="scientific">Tardiphaga robiniae</name>
    <dbReference type="NCBI Taxonomy" id="943830"/>
    <lineage>
        <taxon>Bacteria</taxon>
        <taxon>Pseudomonadati</taxon>
        <taxon>Pseudomonadota</taxon>
        <taxon>Alphaproteobacteria</taxon>
        <taxon>Hyphomicrobiales</taxon>
        <taxon>Nitrobacteraceae</taxon>
        <taxon>Tardiphaga</taxon>
    </lineage>
</organism>
<evidence type="ECO:0000313" key="1">
    <source>
        <dbReference type="EMBL" id="KZD23125.1"/>
    </source>
</evidence>
<accession>A0A165RUA0</accession>